<comment type="caution">
    <text evidence="1">The sequence shown here is derived from an EMBL/GenBank/DDBJ whole genome shotgun (WGS) entry which is preliminary data.</text>
</comment>
<sequence>MRRSQAYLTHRGFTPEVDQFEGNAMGDIAEKVYTEKENDVNSFVNKDIGNNDSNSVNNNVEPTDLDRSKLLRSAKIKWAIEGDENVKFFHGILNKKRSQSQIRGVMANGVWIDDPVKDSPLLLSSFLVMIEDDVFGAVEYFFINGDIPNGCNSNFIALIPKIIDANMVKDFRPISLIGSLYKIIAKLLANRLVGVLSNLINEVQSAFVADRQIRMAYLFLRKVLSMIEKRGNMRSF</sequence>
<evidence type="ECO:0000313" key="1">
    <source>
        <dbReference type="EMBL" id="GJU05894.1"/>
    </source>
</evidence>
<name>A0ABQ5J3Y7_9ASTR</name>
<reference evidence="1" key="1">
    <citation type="journal article" date="2022" name="Int. J. Mol. Sci.">
        <title>Draft Genome of Tanacetum Coccineum: Genomic Comparison of Closely Related Tanacetum-Family Plants.</title>
        <authorList>
            <person name="Yamashiro T."/>
            <person name="Shiraishi A."/>
            <person name="Nakayama K."/>
            <person name="Satake H."/>
        </authorList>
    </citation>
    <scope>NUCLEOTIDE SEQUENCE</scope>
</reference>
<organism evidence="1 2">
    <name type="scientific">Tanacetum coccineum</name>
    <dbReference type="NCBI Taxonomy" id="301880"/>
    <lineage>
        <taxon>Eukaryota</taxon>
        <taxon>Viridiplantae</taxon>
        <taxon>Streptophyta</taxon>
        <taxon>Embryophyta</taxon>
        <taxon>Tracheophyta</taxon>
        <taxon>Spermatophyta</taxon>
        <taxon>Magnoliopsida</taxon>
        <taxon>eudicotyledons</taxon>
        <taxon>Gunneridae</taxon>
        <taxon>Pentapetalae</taxon>
        <taxon>asterids</taxon>
        <taxon>campanulids</taxon>
        <taxon>Asterales</taxon>
        <taxon>Asteraceae</taxon>
        <taxon>Asteroideae</taxon>
        <taxon>Anthemideae</taxon>
        <taxon>Anthemidinae</taxon>
        <taxon>Tanacetum</taxon>
    </lineage>
</organism>
<dbReference type="PANTHER" id="PTHR46890:SF50">
    <property type="entry name" value="RNA-DIRECTED DNA POLYMERASE, EUKARYOTA, REVERSE TRANSCRIPTASE ZINC-BINDING DOMAIN PROTEIN-RELATED"/>
    <property type="match status" value="1"/>
</dbReference>
<evidence type="ECO:0000313" key="2">
    <source>
        <dbReference type="Proteomes" id="UP001151760"/>
    </source>
</evidence>
<accession>A0ABQ5J3Y7</accession>
<gene>
    <name evidence="1" type="ORF">Tco_1122324</name>
</gene>
<evidence type="ECO:0008006" key="3">
    <source>
        <dbReference type="Google" id="ProtNLM"/>
    </source>
</evidence>
<dbReference type="PANTHER" id="PTHR46890">
    <property type="entry name" value="NON-LTR RETROLELEMENT REVERSE TRANSCRIPTASE-LIKE PROTEIN-RELATED"/>
    <property type="match status" value="1"/>
</dbReference>
<dbReference type="Proteomes" id="UP001151760">
    <property type="component" value="Unassembled WGS sequence"/>
</dbReference>
<protein>
    <recommendedName>
        <fullName evidence="3">Reverse transcriptase domain-containing protein</fullName>
    </recommendedName>
</protein>
<dbReference type="EMBL" id="BQNB010021387">
    <property type="protein sequence ID" value="GJU05894.1"/>
    <property type="molecule type" value="Genomic_DNA"/>
</dbReference>
<reference evidence="1" key="2">
    <citation type="submission" date="2022-01" db="EMBL/GenBank/DDBJ databases">
        <authorList>
            <person name="Yamashiro T."/>
            <person name="Shiraishi A."/>
            <person name="Satake H."/>
            <person name="Nakayama K."/>
        </authorList>
    </citation>
    <scope>NUCLEOTIDE SEQUENCE</scope>
</reference>
<keyword evidence="2" id="KW-1185">Reference proteome</keyword>
<proteinExistence type="predicted"/>
<dbReference type="InterPro" id="IPR052343">
    <property type="entry name" value="Retrotransposon-Effector_Assoc"/>
</dbReference>